<keyword evidence="5 11" id="KW-0436">Ligase</keyword>
<dbReference type="Proteomes" id="UP000247483">
    <property type="component" value="Unassembled WGS sequence"/>
</dbReference>
<accession>A0A2V4DR42</accession>
<proteinExistence type="inferred from homology"/>
<dbReference type="GO" id="GO:0004814">
    <property type="term" value="F:arginine-tRNA ligase activity"/>
    <property type="evidence" value="ECO:0007669"/>
    <property type="project" value="InterPro"/>
</dbReference>
<organism evidence="13 14">
    <name type="scientific">Gilliamella apicola</name>
    <dbReference type="NCBI Taxonomy" id="1196095"/>
    <lineage>
        <taxon>Bacteria</taxon>
        <taxon>Pseudomonadati</taxon>
        <taxon>Pseudomonadota</taxon>
        <taxon>Gammaproteobacteria</taxon>
        <taxon>Orbales</taxon>
        <taxon>Orbaceae</taxon>
        <taxon>Gilliamella</taxon>
    </lineage>
</organism>
<keyword evidence="8 11" id="KW-0648">Protein biosynthesis</keyword>
<keyword evidence="6 11" id="KW-0547">Nucleotide-binding</keyword>
<dbReference type="AlphaFoldDB" id="A0A2V4DR42"/>
<evidence type="ECO:0000256" key="1">
    <source>
        <dbReference type="ARBA" id="ARBA00004496"/>
    </source>
</evidence>
<dbReference type="PANTHER" id="PTHR30075">
    <property type="entry name" value="GLYCYL-TRNA SYNTHETASE"/>
    <property type="match status" value="1"/>
</dbReference>
<dbReference type="PRINTS" id="PR01045">
    <property type="entry name" value="TRNASYNTHGB"/>
</dbReference>
<dbReference type="SUPFAM" id="SSF109604">
    <property type="entry name" value="HD-domain/PDEase-like"/>
    <property type="match status" value="1"/>
</dbReference>
<dbReference type="GO" id="GO:0006420">
    <property type="term" value="P:arginyl-tRNA aminoacylation"/>
    <property type="evidence" value="ECO:0007669"/>
    <property type="project" value="InterPro"/>
</dbReference>
<evidence type="ECO:0000256" key="6">
    <source>
        <dbReference type="ARBA" id="ARBA00022741"/>
    </source>
</evidence>
<evidence type="ECO:0000256" key="8">
    <source>
        <dbReference type="ARBA" id="ARBA00022917"/>
    </source>
</evidence>
<dbReference type="NCBIfam" id="TIGR00211">
    <property type="entry name" value="glyS"/>
    <property type="match status" value="1"/>
</dbReference>
<dbReference type="GO" id="GO:0004820">
    <property type="term" value="F:glycine-tRNA ligase activity"/>
    <property type="evidence" value="ECO:0007669"/>
    <property type="project" value="UniProtKB-UniRule"/>
</dbReference>
<comment type="subcellular location">
    <subcellularLocation>
        <location evidence="1 11">Cytoplasm</location>
    </subcellularLocation>
</comment>
<dbReference type="GO" id="GO:0005524">
    <property type="term" value="F:ATP binding"/>
    <property type="evidence" value="ECO:0007669"/>
    <property type="project" value="UniProtKB-UniRule"/>
</dbReference>
<gene>
    <name evidence="11" type="primary">glyS</name>
    <name evidence="13" type="ORF">DKK79_12870</name>
</gene>
<dbReference type="InterPro" id="IPR008909">
    <property type="entry name" value="DALR_anticod-bd"/>
</dbReference>
<comment type="catalytic activity">
    <reaction evidence="10 11">
        <text>tRNA(Gly) + glycine + ATP = glycyl-tRNA(Gly) + AMP + diphosphate</text>
        <dbReference type="Rhea" id="RHEA:16013"/>
        <dbReference type="Rhea" id="RHEA-COMP:9664"/>
        <dbReference type="Rhea" id="RHEA-COMP:9683"/>
        <dbReference type="ChEBI" id="CHEBI:30616"/>
        <dbReference type="ChEBI" id="CHEBI:33019"/>
        <dbReference type="ChEBI" id="CHEBI:57305"/>
        <dbReference type="ChEBI" id="CHEBI:78442"/>
        <dbReference type="ChEBI" id="CHEBI:78522"/>
        <dbReference type="ChEBI" id="CHEBI:456215"/>
        <dbReference type="EC" id="6.1.1.14"/>
    </reaction>
</comment>
<dbReference type="InterPro" id="IPR006194">
    <property type="entry name" value="Gly-tRNA-synth_heterodimer"/>
</dbReference>
<comment type="similarity">
    <text evidence="2 11">Belongs to the class-II aminoacyl-tRNA synthetase family.</text>
</comment>
<dbReference type="EMBL" id="QGLP01000009">
    <property type="protein sequence ID" value="PXZ02788.1"/>
    <property type="molecule type" value="Genomic_DNA"/>
</dbReference>
<dbReference type="InterPro" id="IPR015944">
    <property type="entry name" value="Gly-tRNA-synth_bsu"/>
</dbReference>
<protein>
    <recommendedName>
        <fullName evidence="11">Glycine--tRNA ligase beta subunit</fullName>
        <ecNumber evidence="11">6.1.1.14</ecNumber>
    </recommendedName>
    <alternativeName>
        <fullName evidence="11">Glycyl-tRNA synthetase beta subunit</fullName>
        <shortName evidence="11">GlyRS</shortName>
    </alternativeName>
</protein>
<evidence type="ECO:0000256" key="4">
    <source>
        <dbReference type="ARBA" id="ARBA00022490"/>
    </source>
</evidence>
<sequence length="690" mass="76918">MMQKTFLVEIGTEELPPKSLRTLAESFAANFIEQLDNANLEHGEVLWYASPRRLALKVLNLNDTQPDSQVVKRGPAVSAAFDANGNPTKAAEGWARGCGIDVSQAERMQTDKGEWLSYTHNQKGQAVVNLLCDMVKNALSKLPIPKPMRWAARQVEFIRPSHTVTMLYGDELVPGVILDIQSDRIIRGHRFMGEQEFTIDNADQYPEILEQRGKVIADYNKRKSIIKQQAETAAAQLNGKADLTESLLEEVSSLVEWPVVLTAKFEERFLEVPAESLVYTMKGDQKYFPVYDKQGKLLPNFIFVANIESKDPQVVISGNEKVVRPRLADAEFFYKTDLKQRLADRLPRLETVLFQQQLGTVKNKALRIEALSGFVAEKIGADIEQAKRAGKLTKCDLVTNTVFEFPETQGIIGRYIAIKDGETIEVATAIEEQYKPRFSGDELPSTPVSSAVSIAEKMDTLAGIFGIGQHPKGDKDPFALRRAAIGVLRIIVEKKLPLDLVELANFAASLYGDKLTNNNVVEDIVNFMQGRFRAWYQEKGFAIDTIQAVLAINPTKPADFDTRVNAVTHFRTLPEASSLAEANKRVSNILSKTENAIPENINASLLEAGAEGELAMQIAILTDKLAPYFSEGRYQDALIELSSLKAPIDTFFEKVMVMVDDEKIKLNRLALLKKLQNLFLKVADISLLQS</sequence>
<reference evidence="13 14" key="1">
    <citation type="submission" date="2018-05" db="EMBL/GenBank/DDBJ databases">
        <title>Reference genomes for bee gut microbiota database.</title>
        <authorList>
            <person name="Ellegaard K.M."/>
        </authorList>
    </citation>
    <scope>NUCLEOTIDE SEQUENCE [LARGE SCALE GENOMIC DNA]</scope>
    <source>
        <strain evidence="13 14">ESL0177</strain>
    </source>
</reference>
<keyword evidence="4 11" id="KW-0963">Cytoplasm</keyword>
<evidence type="ECO:0000256" key="7">
    <source>
        <dbReference type="ARBA" id="ARBA00022840"/>
    </source>
</evidence>
<dbReference type="Pfam" id="PF05746">
    <property type="entry name" value="DALR_1"/>
    <property type="match status" value="1"/>
</dbReference>
<dbReference type="RefSeq" id="WP_110424419.1">
    <property type="nucleotide sequence ID" value="NZ_QGLP01000009.1"/>
</dbReference>
<name>A0A2V4DR42_9GAMM</name>
<feature type="domain" description="DALR anticodon binding" evidence="12">
    <location>
        <begin position="581"/>
        <end position="679"/>
    </location>
</feature>
<dbReference type="GO" id="GO:0005829">
    <property type="term" value="C:cytosol"/>
    <property type="evidence" value="ECO:0007669"/>
    <property type="project" value="TreeGrafter"/>
</dbReference>
<dbReference type="PROSITE" id="PS50861">
    <property type="entry name" value="AA_TRNA_LIGASE_II_GLYAB"/>
    <property type="match status" value="1"/>
</dbReference>
<evidence type="ECO:0000256" key="9">
    <source>
        <dbReference type="ARBA" id="ARBA00023146"/>
    </source>
</evidence>
<keyword evidence="7 11" id="KW-0067">ATP-binding</keyword>
<comment type="subunit">
    <text evidence="3 11">Tetramer of two alpha and two beta subunits.</text>
</comment>
<dbReference type="EC" id="6.1.1.14" evidence="11"/>
<evidence type="ECO:0000256" key="10">
    <source>
        <dbReference type="ARBA" id="ARBA00047937"/>
    </source>
</evidence>
<evidence type="ECO:0000256" key="2">
    <source>
        <dbReference type="ARBA" id="ARBA00008226"/>
    </source>
</evidence>
<evidence type="ECO:0000313" key="14">
    <source>
        <dbReference type="Proteomes" id="UP000247483"/>
    </source>
</evidence>
<evidence type="ECO:0000256" key="11">
    <source>
        <dbReference type="HAMAP-Rule" id="MF_00255"/>
    </source>
</evidence>
<dbReference type="Pfam" id="PF02092">
    <property type="entry name" value="tRNA_synt_2f"/>
    <property type="match status" value="1"/>
</dbReference>
<evidence type="ECO:0000256" key="3">
    <source>
        <dbReference type="ARBA" id="ARBA00011209"/>
    </source>
</evidence>
<comment type="caution">
    <text evidence="13">The sequence shown here is derived from an EMBL/GenBank/DDBJ whole genome shotgun (WGS) entry which is preliminary data.</text>
</comment>
<keyword evidence="9 11" id="KW-0030">Aminoacyl-tRNA synthetase</keyword>
<dbReference type="HAMAP" id="MF_00255">
    <property type="entry name" value="Gly_tRNA_synth_beta"/>
    <property type="match status" value="1"/>
</dbReference>
<evidence type="ECO:0000259" key="12">
    <source>
        <dbReference type="Pfam" id="PF05746"/>
    </source>
</evidence>
<dbReference type="GO" id="GO:0006426">
    <property type="term" value="P:glycyl-tRNA aminoacylation"/>
    <property type="evidence" value="ECO:0007669"/>
    <property type="project" value="UniProtKB-UniRule"/>
</dbReference>
<evidence type="ECO:0000256" key="5">
    <source>
        <dbReference type="ARBA" id="ARBA00022598"/>
    </source>
</evidence>
<dbReference type="PANTHER" id="PTHR30075:SF2">
    <property type="entry name" value="GLYCINE--TRNA LIGASE, CHLOROPLASTIC_MITOCHONDRIAL 2"/>
    <property type="match status" value="1"/>
</dbReference>
<evidence type="ECO:0000313" key="13">
    <source>
        <dbReference type="EMBL" id="PXZ02788.1"/>
    </source>
</evidence>